<dbReference type="Proteomes" id="UP000316733">
    <property type="component" value="Segment"/>
</dbReference>
<proteinExistence type="predicted"/>
<protein>
    <submittedName>
        <fullName evidence="1">Uncharacterized protein</fullName>
    </submittedName>
</protein>
<evidence type="ECO:0000313" key="2">
    <source>
        <dbReference type="Proteomes" id="UP000316733"/>
    </source>
</evidence>
<name>A0A4Y1LUT3_9CAUD</name>
<dbReference type="EMBL" id="MK797984">
    <property type="protein sequence ID" value="QCG76106.1"/>
    <property type="molecule type" value="Genomic_DNA"/>
</dbReference>
<sequence length="79" mass="9334">MSTRRSILEELNNYVPSKSKEELIEYRAEHIIQSAIHLIEYIESNYSDADAEQLEKKLLSSIKYKDAKRFSKSVRKLKE</sequence>
<gene>
    <name evidence="1" type="ORF">EST35_0225</name>
</gene>
<evidence type="ECO:0000313" key="1">
    <source>
        <dbReference type="EMBL" id="QCG76106.1"/>
    </source>
</evidence>
<keyword evidence="2" id="KW-1185">Reference proteome</keyword>
<accession>A0A4Y1LUT3</accession>
<reference evidence="2" key="1">
    <citation type="journal article" date="2020" name="bioRxiv">
        <title>Integrative omics analysis of Pseudomonas aeruginosa virus PA5oct highlights the molecular complexity of jumbo phages.</title>
        <authorList>
            <person name="Lood C."/>
            <person name="Danis-Wlodarczyk K."/>
            <person name="Blasdel B.G."/>
            <person name="Jang H.B."/>
            <person name="Vandenheuvel D."/>
            <person name="Briers Y."/>
            <person name="Noben J.-P."/>
            <person name="van Noort V."/>
            <person name="Drulis-Kawa Z."/>
            <person name="Lavigne R."/>
        </authorList>
    </citation>
    <scope>NUCLEOTIDE SEQUENCE [LARGE SCALE GENOMIC DNA]</scope>
</reference>
<organism evidence="1 2">
    <name type="scientific">Pseudomonas phage vB_PaeM_PA5oct</name>
    <dbReference type="NCBI Taxonomy" id="2163605"/>
    <lineage>
        <taxon>Viruses</taxon>
        <taxon>Duplodnaviria</taxon>
        <taxon>Heunggongvirae</taxon>
        <taxon>Uroviricota</taxon>
        <taxon>Caudoviricetes</taxon>
        <taxon>Arenbergviridae</taxon>
        <taxon>Wroclawvirus</taxon>
        <taxon>Wroclawvirus PA5oct</taxon>
    </lineage>
</organism>